<evidence type="ECO:0000256" key="1">
    <source>
        <dbReference type="ARBA" id="ARBA00022679"/>
    </source>
</evidence>
<dbReference type="EMBL" id="MW434956">
    <property type="protein sequence ID" value="QRW41778.1"/>
    <property type="molecule type" value="Genomic_RNA"/>
</dbReference>
<accession>A0A894KH27</accession>
<evidence type="ECO:0000313" key="7">
    <source>
        <dbReference type="EMBL" id="QRW41778.1"/>
    </source>
</evidence>
<dbReference type="GO" id="GO:0000166">
    <property type="term" value="F:nucleotide binding"/>
    <property type="evidence" value="ECO:0007669"/>
    <property type="project" value="UniProtKB-KW"/>
</dbReference>
<keyword evidence="5 7" id="KW-0696">RNA-directed RNA polymerase</keyword>
<evidence type="ECO:0000256" key="4">
    <source>
        <dbReference type="ARBA" id="ARBA00048744"/>
    </source>
</evidence>
<name>A0A894KH27_9VIRU</name>
<comment type="catalytic activity">
    <reaction evidence="4 5">
        <text>RNA(n) + a ribonucleoside 5'-triphosphate = RNA(n+1) + diphosphate</text>
        <dbReference type="Rhea" id="RHEA:21248"/>
        <dbReference type="Rhea" id="RHEA-COMP:14527"/>
        <dbReference type="Rhea" id="RHEA-COMP:17342"/>
        <dbReference type="ChEBI" id="CHEBI:33019"/>
        <dbReference type="ChEBI" id="CHEBI:61557"/>
        <dbReference type="ChEBI" id="CHEBI:140395"/>
        <dbReference type="EC" id="2.7.7.48"/>
    </reaction>
</comment>
<dbReference type="GO" id="GO:0003968">
    <property type="term" value="F:RNA-directed RNA polymerase activity"/>
    <property type="evidence" value="ECO:0007669"/>
    <property type="project" value="UniProtKB-KW"/>
</dbReference>
<proteinExistence type="predicted"/>
<dbReference type="EMBL" id="MW434955">
    <property type="protein sequence ID" value="QRW41776.1"/>
    <property type="molecule type" value="Genomic_RNA"/>
</dbReference>
<dbReference type="InterPro" id="IPR001795">
    <property type="entry name" value="RNA-dir_pol_luteovirus"/>
</dbReference>
<evidence type="ECO:0000313" key="6">
    <source>
        <dbReference type="EMBL" id="QRW41776.1"/>
    </source>
</evidence>
<evidence type="ECO:0000256" key="2">
    <source>
        <dbReference type="ARBA" id="ARBA00022695"/>
    </source>
</evidence>
<evidence type="ECO:0000256" key="5">
    <source>
        <dbReference type="RuleBase" id="RU364050"/>
    </source>
</evidence>
<dbReference type="SUPFAM" id="SSF56672">
    <property type="entry name" value="DNA/RNA polymerases"/>
    <property type="match status" value="1"/>
</dbReference>
<evidence type="ECO:0000256" key="3">
    <source>
        <dbReference type="ARBA" id="ARBA00022741"/>
    </source>
</evidence>
<keyword evidence="3 5" id="KW-0547">Nucleotide-binding</keyword>
<dbReference type="Pfam" id="PF02123">
    <property type="entry name" value="RdRP_4"/>
    <property type="match status" value="1"/>
</dbReference>
<dbReference type="InterPro" id="IPR043502">
    <property type="entry name" value="DNA/RNA_pol_sf"/>
</dbReference>
<sequence length="1018" mass="114420">MLHWTEPPAGRILDVDAACLVVDAQYRNDFKFYEGVMYCRQCVKITASINKPWLSRTVPGDTSTPLVPTRLLYPHLCTITTVKRIQSLYEMHHISYELFSSWFALNGGEYQMGDSKQCMALWRDFTHRPYAPEVPTHIEALLENKPRAIRLVRCNKHKGQHLEVDWGKIRNDAEYDWLDTVWRWSSEADRAKTTLSAGQLVKHISREGWARLRLNKFWKWLSVGLPNVTVTAMLMHILGNPEADRNFELLSKYRYCCLDQTSYQELFKALSIAIRRTSHHPDGTTATLSEITSMAGWELAIGRSRNKTDWPEERRKRTECTLYLGHPLLEQKTEETNKTYLDEMRVELRVIMGQLVGKPKRNPSWSDYVMDRQSWLSSGSTGGLKVKLEDGTEIRANKHTLFETITAKEMLGWLASEPMIRATASEKFEMGKARAIYGTGIVDYSVHSYALEGVEVNLSRVDGIEYGLSGKAVLATMIRRMAVVTGTAAECTNVDYADFNYQHTLGAQAAVYEELAKSLALAGWHEDKVKAAEWCRDSLLKQYVKFPELRTGYIAVSQGMFSGFRGTNFLNTLANVAYFRVAARHALSLFGLTPENLFHSHLGDDVFIANKSRLWAVVFFNCMSATGLVFQPAKQMFEVSKGEFLRVVYTEEGCQGYVARKVATFIMKPIQNTDVLTPAERAVALNDQIGALTRRGYLPKAAALIWDAVIPYAASSTLGGGRLSIPKSILIRHHLDNGLDLGHPFTAAARANQIPQLPVMKLESKVMARSLPTYMTDDWLRTVSRRFGRPFDIDGLREVVHNVNMTDSLRQEDRLDCLRAYERAMRDYKVKVKLDGVSRNAANFEALKEGKRASSIFWAQLEELGANKIKKGAPTERSTLGCIMSCVGQSAFKSIATTMVATKSNAVDALLLCLSQAADSENKDRACFAVASILNVCGPEILCCIVGGVGAGAGKYGAEFHPDVLSWIQSEALEITIWRAVADNVISLNVFRRMVDDDFDCHVRSARDHGLLKSMSRY</sequence>
<dbReference type="GO" id="GO:0003723">
    <property type="term" value="F:RNA binding"/>
    <property type="evidence" value="ECO:0007669"/>
    <property type="project" value="InterPro"/>
</dbReference>
<keyword evidence="2 5" id="KW-0548">Nucleotidyltransferase</keyword>
<dbReference type="GO" id="GO:0006351">
    <property type="term" value="P:DNA-templated transcription"/>
    <property type="evidence" value="ECO:0007669"/>
    <property type="project" value="InterPro"/>
</dbReference>
<organism evidence="7">
    <name type="scientific">Snelk virus</name>
    <dbReference type="NCBI Taxonomy" id="2800942"/>
    <lineage>
        <taxon>Viruses</taxon>
        <taxon>Riboviria</taxon>
    </lineage>
</organism>
<keyword evidence="1 5" id="KW-0808">Transferase</keyword>
<keyword evidence="5" id="KW-0693">Viral RNA replication</keyword>
<reference evidence="7" key="1">
    <citation type="journal article" date="2020" name="bioRxiv">
        <title>Single mosquito metatranscriptomics identifies vectors, emerging pathogens and reservoirs in one assay.</title>
        <authorList>
            <person name="Batson J."/>
            <person name="Dudas G."/>
            <person name="Haas-Stapleton E."/>
            <person name="Kistler A.L."/>
            <person name="Li L.M."/>
            <person name="Logan P."/>
            <person name="Ratnasiri K."/>
            <person name="Retallack H."/>
        </authorList>
    </citation>
    <scope>NUCLEOTIDE SEQUENCE</scope>
    <source>
        <strain evidence="6">CMS001_043_ALCO</strain>
        <strain evidence="7">CMS001_051_ALCO</strain>
    </source>
</reference>
<protein>
    <recommendedName>
        <fullName evidence="5">RNA-directed RNA polymerase</fullName>
        <ecNumber evidence="5">2.7.7.48</ecNumber>
    </recommendedName>
</protein>
<dbReference type="EC" id="2.7.7.48" evidence="5"/>